<dbReference type="Proteomes" id="UP001148189">
    <property type="component" value="Unassembled WGS sequence"/>
</dbReference>
<dbReference type="RefSeq" id="WP_057439976.1">
    <property type="nucleotide sequence ID" value="NZ_CP077085.1"/>
</dbReference>
<sequence>MLGIMELAKGAMPGIGELVGALAGVLGNAIKGKSGEDEEKEPGKIAEDVHAKVDMQITYPHP</sequence>
<protein>
    <submittedName>
        <fullName evidence="1">Uncharacterized protein</fullName>
    </submittedName>
</protein>
<dbReference type="GeneID" id="97826965"/>
<comment type="caution">
    <text evidence="1">The sequence shown here is derived from an EMBL/GenBank/DDBJ whole genome shotgun (WGS) entry which is preliminary data.</text>
</comment>
<organism evidence="1 2">
    <name type="scientific">Pseudomonas shahriarae</name>
    <dbReference type="NCBI Taxonomy" id="2745512"/>
    <lineage>
        <taxon>Bacteria</taxon>
        <taxon>Pseudomonadati</taxon>
        <taxon>Pseudomonadota</taxon>
        <taxon>Gammaproteobacteria</taxon>
        <taxon>Pseudomonadales</taxon>
        <taxon>Pseudomonadaceae</taxon>
        <taxon>Pseudomonas</taxon>
    </lineage>
</organism>
<reference evidence="1" key="1">
    <citation type="submission" date="2022-05" db="EMBL/GenBank/DDBJ databases">
        <title>Novel Pseudomonas spp. Isolated from a Rainbow Trout Aquaculture Facility.</title>
        <authorList>
            <person name="Testerman T."/>
            <person name="Graf J."/>
        </authorList>
    </citation>
    <scope>NUCLEOTIDE SEQUENCE</scope>
    <source>
        <strain evidence="1">ID1050</strain>
    </source>
</reference>
<dbReference type="EMBL" id="JAMDHD010000055">
    <property type="protein sequence ID" value="MDD0988653.1"/>
    <property type="molecule type" value="Genomic_DNA"/>
</dbReference>
<evidence type="ECO:0000313" key="1">
    <source>
        <dbReference type="EMBL" id="MDD0988653.1"/>
    </source>
</evidence>
<accession>A0ABT5NKB1</accession>
<proteinExistence type="predicted"/>
<evidence type="ECO:0000313" key="2">
    <source>
        <dbReference type="Proteomes" id="UP001148189"/>
    </source>
</evidence>
<name>A0ABT5NKB1_9PSED</name>
<gene>
    <name evidence="1" type="ORF">M5G21_27215</name>
</gene>
<keyword evidence="2" id="KW-1185">Reference proteome</keyword>